<dbReference type="AlphaFoldDB" id="A0A6J5DHT4"/>
<dbReference type="EMBL" id="CADIKF010000009">
    <property type="protein sequence ID" value="CAB3752801.1"/>
    <property type="molecule type" value="Genomic_DNA"/>
</dbReference>
<protein>
    <submittedName>
        <fullName evidence="1">Uncharacterized protein</fullName>
    </submittedName>
</protein>
<evidence type="ECO:0000313" key="1">
    <source>
        <dbReference type="EMBL" id="CAB3752801.1"/>
    </source>
</evidence>
<name>A0A6J5DHT4_9BURK</name>
<accession>A0A6J5DHT4</accession>
<proteinExistence type="predicted"/>
<sequence>MDGYEKLTLESLLDGYPVVQVNEERGPDNLEAELGCPKPDARMVRKAHLDQLIEALIELRKSMATGR</sequence>
<gene>
    <name evidence="1" type="ORF">LMG29739_01589</name>
</gene>
<evidence type="ECO:0000313" key="2">
    <source>
        <dbReference type="Proteomes" id="UP000494329"/>
    </source>
</evidence>
<dbReference type="Proteomes" id="UP000494329">
    <property type="component" value="Unassembled WGS sequence"/>
</dbReference>
<organism evidence="1 2">
    <name type="scientific">Paraburkholderia solisilvae</name>
    <dbReference type="NCBI Taxonomy" id="624376"/>
    <lineage>
        <taxon>Bacteria</taxon>
        <taxon>Pseudomonadati</taxon>
        <taxon>Pseudomonadota</taxon>
        <taxon>Betaproteobacteria</taxon>
        <taxon>Burkholderiales</taxon>
        <taxon>Burkholderiaceae</taxon>
        <taxon>Paraburkholderia</taxon>
    </lineage>
</organism>
<keyword evidence="2" id="KW-1185">Reference proteome</keyword>
<reference evidence="1 2" key="1">
    <citation type="submission" date="2020-04" db="EMBL/GenBank/DDBJ databases">
        <authorList>
            <person name="De Canck E."/>
        </authorList>
    </citation>
    <scope>NUCLEOTIDE SEQUENCE [LARGE SCALE GENOMIC DNA]</scope>
    <source>
        <strain evidence="1 2">LMG 29739</strain>
    </source>
</reference>